<dbReference type="RefSeq" id="WP_111253317.1">
    <property type="nucleotide sequence ID" value="NZ_POTW01000006.1"/>
</dbReference>
<dbReference type="EMBL" id="POTW01000006">
    <property type="protein sequence ID" value="PZF85728.1"/>
    <property type="molecule type" value="Genomic_DNA"/>
</dbReference>
<keyword evidence="4" id="KW-1185">Reference proteome</keyword>
<keyword evidence="2" id="KW-0732">Signal</keyword>
<accession>A0A2W2C0V1</accession>
<evidence type="ECO:0000256" key="2">
    <source>
        <dbReference type="SAM" id="SignalP"/>
    </source>
</evidence>
<name>A0A2W2C0V1_9ACTN</name>
<proteinExistence type="predicted"/>
<dbReference type="AlphaFoldDB" id="A0A2W2C0V1"/>
<protein>
    <submittedName>
        <fullName evidence="3">Uncharacterized protein</fullName>
    </submittedName>
</protein>
<gene>
    <name evidence="3" type="ORF">C1I92_03675</name>
</gene>
<reference evidence="3 4" key="1">
    <citation type="submission" date="2018-01" db="EMBL/GenBank/DDBJ databases">
        <title>Draft genome sequence of Jiangella sp. GTF31.</title>
        <authorList>
            <person name="Sahin N."/>
            <person name="Ay H."/>
            <person name="Saygin H."/>
        </authorList>
    </citation>
    <scope>NUCLEOTIDE SEQUENCE [LARGE SCALE GENOMIC DNA]</scope>
    <source>
        <strain evidence="3 4">GTF31</strain>
    </source>
</reference>
<keyword evidence="1" id="KW-0472">Membrane</keyword>
<sequence>MRISRAAAAVLALGALLFTATPVSAGGPTSVLLVSPSTGRTASLYATDEAYTTLMTQLGADQAAAPDSRAAPPHIGGDQLVVTWMVHDVQPWRVDRIAFDDAGLPEWVHTTHAMGAGPIAFDDGGVRHRPADAEALAAVLTDLGLTGRTGPRPAGEDRREATVAAGGAQAAAVAGAAGSADPPDDGALDAATWALPAVAGGILAGVLGDRWLRRRRARADDGGRWQLVDVPGPQA</sequence>
<comment type="caution">
    <text evidence="3">The sequence shown here is derived from an EMBL/GenBank/DDBJ whole genome shotgun (WGS) entry which is preliminary data.</text>
</comment>
<feature type="transmembrane region" description="Helical" evidence="1">
    <location>
        <begin position="190"/>
        <end position="208"/>
    </location>
</feature>
<organism evidence="3 4">
    <name type="scientific">Jiangella anatolica</name>
    <dbReference type="NCBI Taxonomy" id="2670374"/>
    <lineage>
        <taxon>Bacteria</taxon>
        <taxon>Bacillati</taxon>
        <taxon>Actinomycetota</taxon>
        <taxon>Actinomycetes</taxon>
        <taxon>Jiangellales</taxon>
        <taxon>Jiangellaceae</taxon>
        <taxon>Jiangella</taxon>
    </lineage>
</organism>
<feature type="signal peptide" evidence="2">
    <location>
        <begin position="1"/>
        <end position="25"/>
    </location>
</feature>
<evidence type="ECO:0000313" key="3">
    <source>
        <dbReference type="EMBL" id="PZF85728.1"/>
    </source>
</evidence>
<evidence type="ECO:0000256" key="1">
    <source>
        <dbReference type="SAM" id="Phobius"/>
    </source>
</evidence>
<dbReference type="Proteomes" id="UP000248764">
    <property type="component" value="Unassembled WGS sequence"/>
</dbReference>
<keyword evidence="1" id="KW-0812">Transmembrane</keyword>
<feature type="chain" id="PRO_5015930093" evidence="2">
    <location>
        <begin position="26"/>
        <end position="235"/>
    </location>
</feature>
<keyword evidence="1" id="KW-1133">Transmembrane helix</keyword>
<evidence type="ECO:0000313" key="4">
    <source>
        <dbReference type="Proteomes" id="UP000248764"/>
    </source>
</evidence>